<dbReference type="Proteomes" id="UP000290260">
    <property type="component" value="Segment"/>
</dbReference>
<proteinExistence type="predicted"/>
<organism evidence="1 2">
    <name type="scientific">Streptomyces phage Lilbooboo</name>
    <dbReference type="NCBI Taxonomy" id="2510571"/>
    <lineage>
        <taxon>Viruses</taxon>
        <taxon>Duplodnaviria</taxon>
        <taxon>Heunggongvirae</taxon>
        <taxon>Uroviricota</taxon>
        <taxon>Caudoviricetes</taxon>
        <taxon>Colingsworthviridae</taxon>
        <taxon>Vashvirus</taxon>
        <taxon>Vashvirus lilbooboo</taxon>
    </lineage>
</organism>
<evidence type="ECO:0000313" key="2">
    <source>
        <dbReference type="Proteomes" id="UP000290260"/>
    </source>
</evidence>
<keyword evidence="2" id="KW-1185">Reference proteome</keyword>
<protein>
    <submittedName>
        <fullName evidence="1">Uncharacterized protein</fullName>
    </submittedName>
</protein>
<dbReference type="KEGG" id="vg:55011338"/>
<accession>A0A411B319</accession>
<dbReference type="RefSeq" id="YP_009819915.1">
    <property type="nucleotide sequence ID" value="NC_048155.1"/>
</dbReference>
<dbReference type="GeneID" id="55011338"/>
<name>A0A411B319_9CAUD</name>
<evidence type="ECO:0000313" key="1">
    <source>
        <dbReference type="EMBL" id="QAX94736.1"/>
    </source>
</evidence>
<reference evidence="1 2" key="1">
    <citation type="submission" date="2019-01" db="EMBL/GenBank/DDBJ databases">
        <authorList>
            <person name="Mealing A.M."/>
            <person name="Davis A.C."/>
            <person name="Nayek S."/>
            <person name="Klug H.M."/>
            <person name="Layton S.R."/>
            <person name="Kim T."/>
            <person name="Hughes L.E."/>
            <person name="Garlena R.A."/>
            <person name="Russell D.A."/>
            <person name="Pope W.H."/>
            <person name="Jacobs-Sera D."/>
            <person name="Hatfull G.F."/>
        </authorList>
    </citation>
    <scope>NUCLEOTIDE SEQUENCE [LARGE SCALE GENOMIC DNA]</scope>
</reference>
<sequence>MQTFTLRSGHTVTTQRVAGTAQVEFTTTNPEGDVISTVRHSFSESVPLLKRLACSTR</sequence>
<dbReference type="EMBL" id="MK450431">
    <property type="protein sequence ID" value="QAX94736.1"/>
    <property type="molecule type" value="Genomic_DNA"/>
</dbReference>
<gene>
    <name evidence="1" type="primary">36</name>
    <name evidence="1" type="ORF">SEA_LILBOOBOO_36</name>
</gene>